<dbReference type="Proteomes" id="UP000239710">
    <property type="component" value="Unassembled WGS sequence"/>
</dbReference>
<organism evidence="2 3">
    <name type="scientific">Xanthomonas bromi</name>
    <dbReference type="NCBI Taxonomy" id="56449"/>
    <lineage>
        <taxon>Bacteria</taxon>
        <taxon>Pseudomonadati</taxon>
        <taxon>Pseudomonadota</taxon>
        <taxon>Gammaproteobacteria</taxon>
        <taxon>Lysobacterales</taxon>
        <taxon>Lysobacteraceae</taxon>
        <taxon>Xanthomonas</taxon>
    </lineage>
</organism>
<dbReference type="InterPro" id="IPR008718">
    <property type="entry name" value="NolX"/>
</dbReference>
<proteinExistence type="predicted"/>
<name>A0ABX5BQS3_9XANT</name>
<feature type="compositionally biased region" description="Polar residues" evidence="1">
    <location>
        <begin position="1"/>
        <end position="18"/>
    </location>
</feature>
<reference evidence="2 3" key="1">
    <citation type="submission" date="2016-08" db="EMBL/GenBank/DDBJ databases">
        <title>Evolution of the type three secretion system and type three effector repertoires in Xanthomonas.</title>
        <authorList>
            <person name="Merda D."/>
            <person name="Briand M."/>
            <person name="Bosis E."/>
            <person name="Rousseau C."/>
            <person name="Portier P."/>
            <person name="Jacques M.-A."/>
            <person name="Fischer-Le Saux M."/>
        </authorList>
    </citation>
    <scope>NUCLEOTIDE SEQUENCE [LARGE SCALE GENOMIC DNA]</scope>
    <source>
        <strain evidence="2 3">CFBP1976</strain>
    </source>
</reference>
<protein>
    <submittedName>
        <fullName evidence="2">Serine kinase</fullName>
    </submittedName>
</protein>
<feature type="region of interest" description="Disordered" evidence="1">
    <location>
        <begin position="1"/>
        <end position="41"/>
    </location>
</feature>
<comment type="caution">
    <text evidence="2">The sequence shown here is derived from an EMBL/GenBank/DDBJ whole genome shotgun (WGS) entry which is preliminary data.</text>
</comment>
<dbReference type="GO" id="GO:0016301">
    <property type="term" value="F:kinase activity"/>
    <property type="evidence" value="ECO:0007669"/>
    <property type="project" value="UniProtKB-KW"/>
</dbReference>
<dbReference type="EMBL" id="MDCE01000011">
    <property type="protein sequence ID" value="PPV07039.1"/>
    <property type="molecule type" value="Genomic_DNA"/>
</dbReference>
<accession>A0ABX5BQS3</accession>
<sequence>MSLNTLSTGSNPSQLLGTSSNESSSSELFGADSSADGHDLPSTMDNIFQQIYLLLAALQANTPTSASDDAAANAPGGDANTPMSASDWDASQPIENRTSWPSLGYDFDPKNIKGKDAPPALDGSTVTWNDGTLTKSELQIVSTLNAHKDQMPIEYKNLDDKINDPSTPPDLKAALQGLKQDPRLFFAIGSQGDGKCGGKIKAQDLWDFSDSHPQVKALGDKNDEFNPKNIKGSNPPPAAEGSTVTWNDGQLNQSELEIVSVLDRHKDQVDSLSFDQLDSKINDPSTPPDLKKALKGLQKDPRLFFAIGSQKDGKCGGKIKAQDLTDFSYYHPQIAEYNDKEAKGYTQNYIASDSPDKTKASVMTKSDALRELYRYSDYLPDNLSEDEFAKIVDGDSKTGKCPPQVIAAAQYFRDHPDEWKAFAGDSGSMSTPDFLQKSSSQMHLTADEQKTLDTINSHQDAFYGDGKEVTRDKLDAISKDDKADPAVKDAATQLLGDPLLFGLLNNSITGYKKPHHFFGGGHVVDSGKISQDDFRQFYDHMSADNKTVDTPVTHEASSPEQQKSVADMLVGKYDPPAVKKPKKDVGTFKHGLHEFLKWDSKILDWMSVGLSALNGIPIIGEFADVAAVALEAESQAAQVADTAIQGGDMSLALKLAAINMAGAAVGAVGGPTARIAAKGAAKGVAEAAAKEAAEAAAKTTAKETAEAGAKSTARGAGKTATERPSATEFAKGYVAGGAINKSVEILKMPVLGGLHYEEYQLDKQKDGEMHQKMEGAGGIPMGKQFIPGGIADNFEGDLRQNLRNVRIRRG</sequence>
<feature type="region of interest" description="Disordered" evidence="1">
    <location>
        <begin position="216"/>
        <end position="246"/>
    </location>
</feature>
<keyword evidence="3" id="KW-1185">Reference proteome</keyword>
<keyword evidence="2" id="KW-0808">Transferase</keyword>
<evidence type="ECO:0000256" key="1">
    <source>
        <dbReference type="SAM" id="MobiDB-lite"/>
    </source>
</evidence>
<evidence type="ECO:0000313" key="2">
    <source>
        <dbReference type="EMBL" id="PPV07039.1"/>
    </source>
</evidence>
<dbReference type="RefSeq" id="WP_104536875.1">
    <property type="nucleotide sequence ID" value="NZ_MDCE01000011.1"/>
</dbReference>
<evidence type="ECO:0000313" key="3">
    <source>
        <dbReference type="Proteomes" id="UP000239710"/>
    </source>
</evidence>
<keyword evidence="2" id="KW-0418">Kinase</keyword>
<feature type="region of interest" description="Disordered" evidence="1">
    <location>
        <begin position="65"/>
        <end position="94"/>
    </location>
</feature>
<gene>
    <name evidence="2" type="ORF">XbrCFBP1976_09495</name>
</gene>
<feature type="compositionally biased region" description="Low complexity" evidence="1">
    <location>
        <begin position="65"/>
        <end position="82"/>
    </location>
</feature>
<feature type="region of interest" description="Disordered" evidence="1">
    <location>
        <begin position="700"/>
        <end position="723"/>
    </location>
</feature>
<dbReference type="Pfam" id="PF05819">
    <property type="entry name" value="NolX"/>
    <property type="match status" value="2"/>
</dbReference>